<keyword evidence="3" id="KW-1185">Reference proteome</keyword>
<proteinExistence type="predicted"/>
<sequence>MGLLAVCLLALAAAASAGSPCREVPTVNGVDQSPSDPNMYGKCSSAIESHLRPQSHWCRNGRMGSWPTWPTNRAKQCMKFGRASIYRGPVYGSSPQHLAACNKVLRGDNDYAMVAVSTKYLKTYQGGWAGDKGACDRCMCVRMHGGDDDYNKGIQKENARKHLGLTFLAKVGDRCSECPDDHIDILQDRPFSWAPFDPSNRQNNQWAPYVNAKDGYRGFRDPDAMRGTAISPENVGTWTADWQWVPCQQFSHDKCAGLMRSMGYNNVWTPSWESGIDSYSLRPVSTLRSSKDLLKEPWS</sequence>
<feature type="chain" id="PRO_5016880088" description="Expansin-like EG45 domain-containing protein" evidence="1">
    <location>
        <begin position="18"/>
        <end position="299"/>
    </location>
</feature>
<evidence type="ECO:0008006" key="4">
    <source>
        <dbReference type="Google" id="ProtNLM"/>
    </source>
</evidence>
<evidence type="ECO:0000313" key="3">
    <source>
        <dbReference type="Proteomes" id="UP000256970"/>
    </source>
</evidence>
<organism evidence="2 3">
    <name type="scientific">Tetradesmus obliquus</name>
    <name type="common">Green alga</name>
    <name type="synonym">Acutodesmus obliquus</name>
    <dbReference type="NCBI Taxonomy" id="3088"/>
    <lineage>
        <taxon>Eukaryota</taxon>
        <taxon>Viridiplantae</taxon>
        <taxon>Chlorophyta</taxon>
        <taxon>core chlorophytes</taxon>
        <taxon>Chlorophyceae</taxon>
        <taxon>CS clade</taxon>
        <taxon>Sphaeropleales</taxon>
        <taxon>Scenedesmaceae</taxon>
        <taxon>Tetradesmus</taxon>
    </lineage>
</organism>
<protein>
    <recommendedName>
        <fullName evidence="4">Expansin-like EG45 domain-containing protein</fullName>
    </recommendedName>
</protein>
<reference evidence="2 3" key="1">
    <citation type="submission" date="2016-10" db="EMBL/GenBank/DDBJ databases">
        <authorList>
            <person name="Cai Z."/>
        </authorList>
    </citation>
    <scope>NUCLEOTIDE SEQUENCE [LARGE SCALE GENOMIC DNA]</scope>
</reference>
<dbReference type="EMBL" id="FNXT01000117">
    <property type="protein sequence ID" value="SZX60976.1"/>
    <property type="molecule type" value="Genomic_DNA"/>
</dbReference>
<name>A0A383V9G5_TETOB</name>
<dbReference type="SUPFAM" id="SSF50685">
    <property type="entry name" value="Barwin-like endoglucanases"/>
    <property type="match status" value="1"/>
</dbReference>
<accession>A0A383V9G5</accession>
<evidence type="ECO:0000313" key="2">
    <source>
        <dbReference type="EMBL" id="SZX60976.1"/>
    </source>
</evidence>
<evidence type="ECO:0000256" key="1">
    <source>
        <dbReference type="SAM" id="SignalP"/>
    </source>
</evidence>
<gene>
    <name evidence="2" type="ORF">BQ4739_LOCUS1515</name>
</gene>
<keyword evidence="1" id="KW-0732">Signal</keyword>
<feature type="signal peptide" evidence="1">
    <location>
        <begin position="1"/>
        <end position="17"/>
    </location>
</feature>
<dbReference type="Proteomes" id="UP000256970">
    <property type="component" value="Unassembled WGS sequence"/>
</dbReference>
<dbReference type="InterPro" id="IPR036908">
    <property type="entry name" value="RlpA-like_sf"/>
</dbReference>
<dbReference type="AlphaFoldDB" id="A0A383V9G5"/>